<proteinExistence type="predicted"/>
<protein>
    <recommendedName>
        <fullName evidence="1">Type II methyltransferase M.Eco57I C-terminal domain-containing protein</fullName>
    </recommendedName>
</protein>
<dbReference type="AlphaFoldDB" id="A0A8J3W809"/>
<reference evidence="2 3" key="1">
    <citation type="submission" date="2021-01" db="EMBL/GenBank/DDBJ databases">
        <title>Whole genome shotgun sequence of Planobispora longispora NBRC 13918.</title>
        <authorList>
            <person name="Komaki H."/>
            <person name="Tamura T."/>
        </authorList>
    </citation>
    <scope>NUCLEOTIDE SEQUENCE [LARGE SCALE GENOMIC DNA]</scope>
    <source>
        <strain evidence="2 3">NBRC 13918</strain>
    </source>
</reference>
<keyword evidence="3" id="KW-1185">Reference proteome</keyword>
<dbReference type="InterPro" id="IPR054520">
    <property type="entry name" value="M_Eco57I_C"/>
</dbReference>
<name>A0A8J3W809_9ACTN</name>
<dbReference type="Pfam" id="PF22837">
    <property type="entry name" value="M_Eco57I_C"/>
    <property type="match status" value="1"/>
</dbReference>
<accession>A0A8J3W809</accession>
<dbReference type="EMBL" id="BOOH01000039">
    <property type="protein sequence ID" value="GIH78346.1"/>
    <property type="molecule type" value="Genomic_DNA"/>
</dbReference>
<dbReference type="Proteomes" id="UP000616724">
    <property type="component" value="Unassembled WGS sequence"/>
</dbReference>
<evidence type="ECO:0000313" key="2">
    <source>
        <dbReference type="EMBL" id="GIH78346.1"/>
    </source>
</evidence>
<comment type="caution">
    <text evidence="2">The sequence shown here is derived from an EMBL/GenBank/DDBJ whole genome shotgun (WGS) entry which is preliminary data.</text>
</comment>
<evidence type="ECO:0000259" key="1">
    <source>
        <dbReference type="Pfam" id="PF22837"/>
    </source>
</evidence>
<evidence type="ECO:0000313" key="3">
    <source>
        <dbReference type="Proteomes" id="UP000616724"/>
    </source>
</evidence>
<feature type="domain" description="Type II methyltransferase M.Eco57I C-terminal" evidence="1">
    <location>
        <begin position="60"/>
        <end position="265"/>
    </location>
</feature>
<organism evidence="2 3">
    <name type="scientific">Planobispora longispora</name>
    <dbReference type="NCBI Taxonomy" id="28887"/>
    <lineage>
        <taxon>Bacteria</taxon>
        <taxon>Bacillati</taxon>
        <taxon>Actinomycetota</taxon>
        <taxon>Actinomycetes</taxon>
        <taxon>Streptosporangiales</taxon>
        <taxon>Streptosporangiaceae</taxon>
        <taxon>Planobispora</taxon>
    </lineage>
</organism>
<sequence length="280" mass="31209">MVIFIGPEVPKDVSLKYFEVYEKADGTFESSRSLTIDRTEKCPSTFSIECMEPVKAQHRRKSEESISLGQLAVVRRGVATGDNSFFLRTDTQVTQLPASSYVPAIPNLRSIDGVDLNQAAHEALGVLGVRRWLLRLDQTDIDHPLISRLLQEAAQLGTPDRYLCQARTPWYAIERPTIPDILISPMSKGRFRVARNSVQATPTNSLYGITLRGRDNLDEITSELVNWLVSEAGQASLRAGARKQSDGLFKLEPHALATIKIPQRIARLIAHTKPQGILEH</sequence>
<gene>
    <name evidence="2" type="ORF">Plo01_47750</name>
</gene>